<feature type="domain" description="GGDEF" evidence="1">
    <location>
        <begin position="211"/>
        <end position="343"/>
    </location>
</feature>
<organism evidence="2">
    <name type="scientific">freshwater metagenome</name>
    <dbReference type="NCBI Taxonomy" id="449393"/>
    <lineage>
        <taxon>unclassified sequences</taxon>
        <taxon>metagenomes</taxon>
        <taxon>ecological metagenomes</taxon>
    </lineage>
</organism>
<dbReference type="Gene3D" id="3.30.70.270">
    <property type="match status" value="1"/>
</dbReference>
<dbReference type="AlphaFoldDB" id="A0A6J7D5J2"/>
<protein>
    <submittedName>
        <fullName evidence="2">Unannotated protein</fullName>
    </submittedName>
</protein>
<dbReference type="PROSITE" id="PS50887">
    <property type="entry name" value="GGDEF"/>
    <property type="match status" value="1"/>
</dbReference>
<dbReference type="PANTHER" id="PTHR45138">
    <property type="entry name" value="REGULATORY COMPONENTS OF SENSORY TRANSDUCTION SYSTEM"/>
    <property type="match status" value="1"/>
</dbReference>
<evidence type="ECO:0000313" key="2">
    <source>
        <dbReference type="EMBL" id="CAB4865431.1"/>
    </source>
</evidence>
<dbReference type="SMART" id="SM00267">
    <property type="entry name" value="GGDEF"/>
    <property type="match status" value="1"/>
</dbReference>
<name>A0A6J7D5J2_9ZZZZ</name>
<dbReference type="GO" id="GO:0052621">
    <property type="term" value="F:diguanylate cyclase activity"/>
    <property type="evidence" value="ECO:0007669"/>
    <property type="project" value="TreeGrafter"/>
</dbReference>
<dbReference type="InterPro" id="IPR003018">
    <property type="entry name" value="GAF"/>
</dbReference>
<reference evidence="2" key="1">
    <citation type="submission" date="2020-05" db="EMBL/GenBank/DDBJ databases">
        <authorList>
            <person name="Chiriac C."/>
            <person name="Salcher M."/>
            <person name="Ghai R."/>
            <person name="Kavagutti S V."/>
        </authorList>
    </citation>
    <scope>NUCLEOTIDE SEQUENCE</scope>
</reference>
<dbReference type="InterPro" id="IPR050469">
    <property type="entry name" value="Diguanylate_Cyclase"/>
</dbReference>
<dbReference type="GO" id="GO:0043709">
    <property type="term" value="P:cell adhesion involved in single-species biofilm formation"/>
    <property type="evidence" value="ECO:0007669"/>
    <property type="project" value="TreeGrafter"/>
</dbReference>
<sequence length="511" mass="53974">MDSDLARSRLRSVARLSRVLSEPREMSELLETAANEVRFALGASSVAIGHLERDRGVIATLIKVGALADWEQAQPTELTSTLQELPMVDLLAHDAAGYVLNINDPQADPEAIRHLTVRGKACALVIPILLDGRIWGQVFATRAVGEAVFEDADIELGEALSAVLASGLAQAERFSRVEHLVYSDPLTGLANRRAIDLALERALVEYQVTNIPVSVVMADVNGLKFANDNEGHQAGDRLIRACADAISQSAGRVPRSLAGRIGGDEFAIILPGLALEEAEPFANSILNALEKSMYPGGLAIGVSSTSAPGVSGEVTSRRLLGWADEAQYAAKREGSSRVLLAGRDTPLTEPIERRRRRRSGPVWATNAERANNALEAGLRVLVMSAQLSPIDRLVAVIDAAADVIGAVGWVVSIIDGGTTRAVAFSTVRDGLDVTSGQDLTNDPTWWEAASGVGVLVRADDETADLARVRGCSTVAAAVSGSWLVEVLGDTDDHLVGVSATLRALLGSALAG</sequence>
<dbReference type="EMBL" id="CAFBLM010000015">
    <property type="protein sequence ID" value="CAB4865431.1"/>
    <property type="molecule type" value="Genomic_DNA"/>
</dbReference>
<dbReference type="SMART" id="SM00065">
    <property type="entry name" value="GAF"/>
    <property type="match status" value="1"/>
</dbReference>
<dbReference type="GO" id="GO:1902201">
    <property type="term" value="P:negative regulation of bacterial-type flagellum-dependent cell motility"/>
    <property type="evidence" value="ECO:0007669"/>
    <property type="project" value="TreeGrafter"/>
</dbReference>
<dbReference type="Gene3D" id="3.30.450.40">
    <property type="match status" value="1"/>
</dbReference>
<dbReference type="CDD" id="cd01949">
    <property type="entry name" value="GGDEF"/>
    <property type="match status" value="1"/>
</dbReference>
<dbReference type="InterPro" id="IPR029016">
    <property type="entry name" value="GAF-like_dom_sf"/>
</dbReference>
<dbReference type="SUPFAM" id="SSF55781">
    <property type="entry name" value="GAF domain-like"/>
    <property type="match status" value="1"/>
</dbReference>
<accession>A0A6J7D5J2</accession>
<dbReference type="Pfam" id="PF01590">
    <property type="entry name" value="GAF"/>
    <property type="match status" value="1"/>
</dbReference>
<evidence type="ECO:0000259" key="1">
    <source>
        <dbReference type="PROSITE" id="PS50887"/>
    </source>
</evidence>
<dbReference type="NCBIfam" id="TIGR00254">
    <property type="entry name" value="GGDEF"/>
    <property type="match status" value="1"/>
</dbReference>
<dbReference type="InterPro" id="IPR043128">
    <property type="entry name" value="Rev_trsase/Diguanyl_cyclase"/>
</dbReference>
<dbReference type="InterPro" id="IPR029787">
    <property type="entry name" value="Nucleotide_cyclase"/>
</dbReference>
<dbReference type="SUPFAM" id="SSF55073">
    <property type="entry name" value="Nucleotide cyclase"/>
    <property type="match status" value="1"/>
</dbReference>
<dbReference type="Pfam" id="PF00990">
    <property type="entry name" value="GGDEF"/>
    <property type="match status" value="1"/>
</dbReference>
<dbReference type="GO" id="GO:0005886">
    <property type="term" value="C:plasma membrane"/>
    <property type="evidence" value="ECO:0007669"/>
    <property type="project" value="TreeGrafter"/>
</dbReference>
<dbReference type="InterPro" id="IPR000160">
    <property type="entry name" value="GGDEF_dom"/>
</dbReference>
<proteinExistence type="predicted"/>
<gene>
    <name evidence="2" type="ORF">UFOPK3401_00498</name>
</gene>
<dbReference type="PANTHER" id="PTHR45138:SF24">
    <property type="entry name" value="DIGUANYLATE CYCLASE DGCC-RELATED"/>
    <property type="match status" value="1"/>
</dbReference>